<protein>
    <submittedName>
        <fullName evidence="1">Uncharacterized protein</fullName>
    </submittedName>
</protein>
<dbReference type="GeneTree" id="ENSGT00940000167952"/>
<dbReference type="Proteomes" id="UP000694561">
    <property type="component" value="Unplaced"/>
</dbReference>
<evidence type="ECO:0000313" key="1">
    <source>
        <dbReference type="Ensembl" id="ENSMMNP00015028943.1"/>
    </source>
</evidence>
<dbReference type="Ensembl" id="ENSMMNT00015031817.1">
    <property type="protein sequence ID" value="ENSMMNP00015028943.1"/>
    <property type="gene ID" value="ENSMMNG00015021119.1"/>
</dbReference>
<reference evidence="1" key="1">
    <citation type="submission" date="2025-08" db="UniProtKB">
        <authorList>
            <consortium name="Ensembl"/>
        </authorList>
    </citation>
    <scope>IDENTIFICATION</scope>
</reference>
<proteinExistence type="predicted"/>
<sequence length="101" mass="11196">MIAGPPRAVPALAPRLPAFGCRVFAEEYCFCSLGVVASRHSILKLFGHCNDLDQERRKCLKNESTEALDPECWLGRAVSTLAPLLAHLRLLMCFFPLPTAR</sequence>
<organism evidence="1 2">
    <name type="scientific">Monodon monoceros</name>
    <name type="common">Narwhal</name>
    <name type="synonym">Ceratodon monodon</name>
    <dbReference type="NCBI Taxonomy" id="40151"/>
    <lineage>
        <taxon>Eukaryota</taxon>
        <taxon>Metazoa</taxon>
        <taxon>Chordata</taxon>
        <taxon>Craniata</taxon>
        <taxon>Vertebrata</taxon>
        <taxon>Euteleostomi</taxon>
        <taxon>Mammalia</taxon>
        <taxon>Eutheria</taxon>
        <taxon>Laurasiatheria</taxon>
        <taxon>Artiodactyla</taxon>
        <taxon>Whippomorpha</taxon>
        <taxon>Cetacea</taxon>
        <taxon>Odontoceti</taxon>
        <taxon>Monodontidae</taxon>
        <taxon>Monodon</taxon>
    </lineage>
</organism>
<accession>A0A8C6CEG8</accession>
<dbReference type="AlphaFoldDB" id="A0A8C6CEG8"/>
<evidence type="ECO:0000313" key="2">
    <source>
        <dbReference type="Proteomes" id="UP000694561"/>
    </source>
</evidence>
<reference evidence="1" key="2">
    <citation type="submission" date="2025-09" db="UniProtKB">
        <authorList>
            <consortium name="Ensembl"/>
        </authorList>
    </citation>
    <scope>IDENTIFICATION</scope>
</reference>
<keyword evidence="2" id="KW-1185">Reference proteome</keyword>
<name>A0A8C6CEG8_MONMO</name>